<sequence>MCILSYIYIRTKYLFPQEIAVVLEGEVVVTFLSTLAEGFIGLFSMVYTLHLRYSKELTNTFEFIQKLKAVSNS</sequence>
<keyword evidence="1" id="KW-0472">Membrane</keyword>
<keyword evidence="1" id="KW-1133">Transmembrane helix</keyword>
<keyword evidence="3" id="KW-1185">Reference proteome</keyword>
<keyword evidence="1" id="KW-0812">Transmembrane</keyword>
<dbReference type="Proteomes" id="UP000694557">
    <property type="component" value="Unassembled WGS sequence"/>
</dbReference>
<accession>A0A8C7KZT2</accession>
<reference evidence="2" key="2">
    <citation type="submission" date="2025-09" db="UniProtKB">
        <authorList>
            <consortium name="Ensembl"/>
        </authorList>
    </citation>
    <scope>IDENTIFICATION</scope>
</reference>
<proteinExistence type="predicted"/>
<dbReference type="Ensembl" id="ENSOKIT00005116462.1">
    <property type="protein sequence ID" value="ENSOKIP00005108693.1"/>
    <property type="gene ID" value="ENSOKIG00005047610.1"/>
</dbReference>
<evidence type="ECO:0000313" key="3">
    <source>
        <dbReference type="Proteomes" id="UP000694557"/>
    </source>
</evidence>
<feature type="transmembrane region" description="Helical" evidence="1">
    <location>
        <begin position="27"/>
        <end position="49"/>
    </location>
</feature>
<evidence type="ECO:0000256" key="1">
    <source>
        <dbReference type="SAM" id="Phobius"/>
    </source>
</evidence>
<organism evidence="2 3">
    <name type="scientific">Oncorhynchus kisutch</name>
    <name type="common">Coho salmon</name>
    <name type="synonym">Salmo kisutch</name>
    <dbReference type="NCBI Taxonomy" id="8019"/>
    <lineage>
        <taxon>Eukaryota</taxon>
        <taxon>Metazoa</taxon>
        <taxon>Chordata</taxon>
        <taxon>Craniata</taxon>
        <taxon>Vertebrata</taxon>
        <taxon>Euteleostomi</taxon>
        <taxon>Actinopterygii</taxon>
        <taxon>Neopterygii</taxon>
        <taxon>Teleostei</taxon>
        <taxon>Protacanthopterygii</taxon>
        <taxon>Salmoniformes</taxon>
        <taxon>Salmonidae</taxon>
        <taxon>Salmoninae</taxon>
        <taxon>Oncorhynchus</taxon>
    </lineage>
</organism>
<evidence type="ECO:0000313" key="2">
    <source>
        <dbReference type="Ensembl" id="ENSOKIP00005108693.1"/>
    </source>
</evidence>
<name>A0A8C7KZT2_ONCKI</name>
<protein>
    <submittedName>
        <fullName evidence="2">Uncharacterized protein</fullName>
    </submittedName>
</protein>
<dbReference type="AlphaFoldDB" id="A0A8C7KZT2"/>
<reference evidence="2" key="1">
    <citation type="submission" date="2025-08" db="UniProtKB">
        <authorList>
            <consortium name="Ensembl"/>
        </authorList>
    </citation>
    <scope>IDENTIFICATION</scope>
</reference>